<accession>A0A6I4TE75</accession>
<dbReference type="InterPro" id="IPR025461">
    <property type="entry name" value="ABA4-like"/>
</dbReference>
<keyword evidence="1" id="KW-0812">Transmembrane</keyword>
<comment type="caution">
    <text evidence="2">The sequence shown here is derived from an EMBL/GenBank/DDBJ whole genome shotgun (WGS) entry which is preliminary data.</text>
</comment>
<name>A0A6I4TE75_9SPHN</name>
<sequence length="152" mass="16028">MAQALFTAASLIAIAMWALLIIAPRRPLPLAAVLYAGVGLLCLAYSAALAWVLATTGGAGSDFTTIDGVRGIFASDAGVAIGWTHYLAFDLFAGLWIARDADAKQVSRLLQAPVLLLTFIAGPIGLLLWLALRERRARGPGGWSRKRKTPAG</sequence>
<evidence type="ECO:0000256" key="1">
    <source>
        <dbReference type="SAM" id="Phobius"/>
    </source>
</evidence>
<keyword evidence="1" id="KW-1133">Transmembrane helix</keyword>
<feature type="transmembrane region" description="Helical" evidence="1">
    <location>
        <begin position="6"/>
        <end position="23"/>
    </location>
</feature>
<reference evidence="2 3" key="1">
    <citation type="submission" date="2019-12" db="EMBL/GenBank/DDBJ databases">
        <title>Genomic-based taxomic classification of the family Erythrobacteraceae.</title>
        <authorList>
            <person name="Xu L."/>
        </authorList>
    </citation>
    <scope>NUCLEOTIDE SEQUENCE [LARGE SCALE GENOMIC DNA]</scope>
    <source>
        <strain evidence="2 3">100921-2</strain>
    </source>
</reference>
<dbReference type="Proteomes" id="UP000439522">
    <property type="component" value="Unassembled WGS sequence"/>
</dbReference>
<feature type="transmembrane region" description="Helical" evidence="1">
    <location>
        <begin position="30"/>
        <end position="52"/>
    </location>
</feature>
<dbReference type="OrthoDB" id="345237at2"/>
<dbReference type="AlphaFoldDB" id="A0A6I4TE75"/>
<protein>
    <submittedName>
        <fullName evidence="2">DUF4281 domain-containing protein</fullName>
    </submittedName>
</protein>
<dbReference type="Pfam" id="PF14108">
    <property type="entry name" value="ABA4-like"/>
    <property type="match status" value="1"/>
</dbReference>
<organism evidence="2 3">
    <name type="scientific">Tsuneonella aeria</name>
    <dbReference type="NCBI Taxonomy" id="1837929"/>
    <lineage>
        <taxon>Bacteria</taxon>
        <taxon>Pseudomonadati</taxon>
        <taxon>Pseudomonadota</taxon>
        <taxon>Alphaproteobacteria</taxon>
        <taxon>Sphingomonadales</taxon>
        <taxon>Erythrobacteraceae</taxon>
        <taxon>Tsuneonella</taxon>
    </lineage>
</organism>
<keyword evidence="1" id="KW-0472">Membrane</keyword>
<proteinExistence type="predicted"/>
<evidence type="ECO:0000313" key="3">
    <source>
        <dbReference type="Proteomes" id="UP000439522"/>
    </source>
</evidence>
<dbReference type="EMBL" id="WTZA01000001">
    <property type="protein sequence ID" value="MXO74936.1"/>
    <property type="molecule type" value="Genomic_DNA"/>
</dbReference>
<dbReference type="RefSeq" id="WP_160610639.1">
    <property type="nucleotide sequence ID" value="NZ_WTZA01000001.1"/>
</dbReference>
<keyword evidence="3" id="KW-1185">Reference proteome</keyword>
<feature type="transmembrane region" description="Helical" evidence="1">
    <location>
        <begin position="109"/>
        <end position="132"/>
    </location>
</feature>
<evidence type="ECO:0000313" key="2">
    <source>
        <dbReference type="EMBL" id="MXO74936.1"/>
    </source>
</evidence>
<gene>
    <name evidence="2" type="ORF">GRI40_06840</name>
</gene>